<evidence type="ECO:0000313" key="1">
    <source>
        <dbReference type="EMBL" id="CAL1242054.1"/>
    </source>
</evidence>
<organism evidence="1 2">
    <name type="scientific">Candidatus Methylocalor cossyra</name>
    <dbReference type="NCBI Taxonomy" id="3108543"/>
    <lineage>
        <taxon>Bacteria</taxon>
        <taxon>Pseudomonadati</taxon>
        <taxon>Pseudomonadota</taxon>
        <taxon>Gammaproteobacteria</taxon>
        <taxon>Methylococcales</taxon>
        <taxon>Methylococcaceae</taxon>
        <taxon>Candidatus Methylocalor</taxon>
    </lineage>
</organism>
<gene>
    <name evidence="1" type="ORF">MECH1_V1_P0122</name>
</gene>
<dbReference type="EMBL" id="OZ026885">
    <property type="protein sequence ID" value="CAL1242054.1"/>
    <property type="molecule type" value="Genomic_DNA"/>
</dbReference>
<protein>
    <submittedName>
        <fullName evidence="1">Uncharacterized protein</fullName>
    </submittedName>
</protein>
<keyword evidence="2" id="KW-1185">Reference proteome</keyword>
<geneLocation type="plasmid" evidence="1 2">
    <name>2</name>
</geneLocation>
<accession>A0ABM9NN34</accession>
<keyword evidence="1" id="KW-0614">Plasmid</keyword>
<name>A0ABM9NN34_9GAMM</name>
<sequence length="39" mass="4415">MRFHAPSVSASAEGDYYQLWLGPEESEEEEGNPYEAKIP</sequence>
<dbReference type="Proteomes" id="UP001497493">
    <property type="component" value="Plasmid 2"/>
</dbReference>
<proteinExistence type="predicted"/>
<reference evidence="1 2" key="1">
    <citation type="submission" date="2024-04" db="EMBL/GenBank/DDBJ databases">
        <authorList>
            <person name="Cremers G."/>
        </authorList>
    </citation>
    <scope>NUCLEOTIDE SEQUENCE [LARGE SCALE GENOMIC DNA]</scope>
    <source>
        <strain evidence="1">MeCH1-AG</strain>
        <plasmid evidence="1 2">2</plasmid>
    </source>
</reference>
<evidence type="ECO:0000313" key="2">
    <source>
        <dbReference type="Proteomes" id="UP001497493"/>
    </source>
</evidence>